<dbReference type="Proteomes" id="UP000637578">
    <property type="component" value="Unassembled WGS sequence"/>
</dbReference>
<dbReference type="EMBL" id="BMMK01000015">
    <property type="protein sequence ID" value="GGM59962.1"/>
    <property type="molecule type" value="Genomic_DNA"/>
</dbReference>
<reference evidence="2" key="1">
    <citation type="journal article" date="2014" name="Int. J. Syst. Evol. Microbiol.">
        <title>Complete genome sequence of Corynebacterium casei LMG S-19264T (=DSM 44701T), isolated from a smear-ripened cheese.</title>
        <authorList>
            <consortium name="US DOE Joint Genome Institute (JGI-PGF)"/>
            <person name="Walter F."/>
            <person name="Albersmeier A."/>
            <person name="Kalinowski J."/>
            <person name="Ruckert C."/>
        </authorList>
    </citation>
    <scope>NUCLEOTIDE SEQUENCE</scope>
    <source>
        <strain evidence="2">CGMCC 4.5737</strain>
    </source>
</reference>
<name>A0A8J3CFR0_9PSEU</name>
<evidence type="ECO:0000313" key="2">
    <source>
        <dbReference type="EMBL" id="GGM59962.1"/>
    </source>
</evidence>
<proteinExistence type="predicted"/>
<comment type="caution">
    <text evidence="2">The sequence shown here is derived from an EMBL/GenBank/DDBJ whole genome shotgun (WGS) entry which is preliminary data.</text>
</comment>
<protein>
    <submittedName>
        <fullName evidence="2">Uncharacterized protein</fullName>
    </submittedName>
</protein>
<dbReference type="AlphaFoldDB" id="A0A8J3CFR0"/>
<sequence>MSPQPLPEPETSSPRPRTSAPPSTFRRPAHAPGTATSSREPSPTSGRAGGITDQHASLPLPNYLGRGPRVFGHPVPPDRITRFRISVTTFFRPHRT</sequence>
<evidence type="ECO:0000313" key="3">
    <source>
        <dbReference type="Proteomes" id="UP000637578"/>
    </source>
</evidence>
<reference evidence="2" key="2">
    <citation type="submission" date="2020-09" db="EMBL/GenBank/DDBJ databases">
        <authorList>
            <person name="Sun Q."/>
            <person name="Zhou Y."/>
        </authorList>
    </citation>
    <scope>NUCLEOTIDE SEQUENCE</scope>
    <source>
        <strain evidence="2">CGMCC 4.5737</strain>
    </source>
</reference>
<feature type="compositionally biased region" description="Low complexity" evidence="1">
    <location>
        <begin position="9"/>
        <end position="26"/>
    </location>
</feature>
<accession>A0A8J3CFR0</accession>
<feature type="region of interest" description="Disordered" evidence="1">
    <location>
        <begin position="1"/>
        <end position="76"/>
    </location>
</feature>
<keyword evidence="3" id="KW-1185">Reference proteome</keyword>
<feature type="compositionally biased region" description="Polar residues" evidence="1">
    <location>
        <begin position="34"/>
        <end position="45"/>
    </location>
</feature>
<evidence type="ECO:0000256" key="1">
    <source>
        <dbReference type="SAM" id="MobiDB-lite"/>
    </source>
</evidence>
<gene>
    <name evidence="2" type="ORF">GCM10012275_33850</name>
</gene>
<organism evidence="2 3">
    <name type="scientific">Longimycelium tulufanense</name>
    <dbReference type="NCBI Taxonomy" id="907463"/>
    <lineage>
        <taxon>Bacteria</taxon>
        <taxon>Bacillati</taxon>
        <taxon>Actinomycetota</taxon>
        <taxon>Actinomycetes</taxon>
        <taxon>Pseudonocardiales</taxon>
        <taxon>Pseudonocardiaceae</taxon>
        <taxon>Longimycelium</taxon>
    </lineage>
</organism>